<dbReference type="Pfam" id="PF01520">
    <property type="entry name" value="Amidase_3"/>
    <property type="match status" value="1"/>
</dbReference>
<evidence type="ECO:0000313" key="3">
    <source>
        <dbReference type="EMBL" id="PSR27442.1"/>
    </source>
</evidence>
<dbReference type="CDD" id="cd02696">
    <property type="entry name" value="MurNAc-LAA"/>
    <property type="match status" value="1"/>
</dbReference>
<organism evidence="3 4">
    <name type="scientific">Sulfobacillus benefaciens</name>
    <dbReference type="NCBI Taxonomy" id="453960"/>
    <lineage>
        <taxon>Bacteria</taxon>
        <taxon>Bacillati</taxon>
        <taxon>Bacillota</taxon>
        <taxon>Clostridia</taxon>
        <taxon>Eubacteriales</taxon>
        <taxon>Clostridiales Family XVII. Incertae Sedis</taxon>
        <taxon>Sulfobacillus</taxon>
    </lineage>
</organism>
<evidence type="ECO:0000259" key="2">
    <source>
        <dbReference type="SMART" id="SM00646"/>
    </source>
</evidence>
<feature type="domain" description="MurNAc-LAA" evidence="2">
    <location>
        <begin position="112"/>
        <end position="218"/>
    </location>
</feature>
<keyword evidence="1" id="KW-0378">Hydrolase</keyword>
<dbReference type="GO" id="GO:0009253">
    <property type="term" value="P:peptidoglycan catabolic process"/>
    <property type="evidence" value="ECO:0007669"/>
    <property type="project" value="InterPro"/>
</dbReference>
<dbReference type="PANTHER" id="PTHR30404">
    <property type="entry name" value="N-ACETYLMURAMOYL-L-ALANINE AMIDASE"/>
    <property type="match status" value="1"/>
</dbReference>
<dbReference type="AlphaFoldDB" id="A0A2T2WYY7"/>
<dbReference type="InterPro" id="IPR050695">
    <property type="entry name" value="N-acetylmuramoyl_amidase_3"/>
</dbReference>
<reference evidence="3 4" key="1">
    <citation type="journal article" date="2014" name="BMC Genomics">
        <title>Comparison of environmental and isolate Sulfobacillus genomes reveals diverse carbon, sulfur, nitrogen, and hydrogen metabolisms.</title>
        <authorList>
            <person name="Justice N.B."/>
            <person name="Norman A."/>
            <person name="Brown C.T."/>
            <person name="Singh A."/>
            <person name="Thomas B.C."/>
            <person name="Banfield J.F."/>
        </authorList>
    </citation>
    <scope>NUCLEOTIDE SEQUENCE [LARGE SCALE GENOMIC DNA]</scope>
    <source>
        <strain evidence="3">AMDSBA4</strain>
    </source>
</reference>
<dbReference type="EMBL" id="PXYW01000109">
    <property type="protein sequence ID" value="PSR27442.1"/>
    <property type="molecule type" value="Genomic_DNA"/>
</dbReference>
<dbReference type="Proteomes" id="UP000242972">
    <property type="component" value="Unassembled WGS sequence"/>
</dbReference>
<dbReference type="SUPFAM" id="SSF53187">
    <property type="entry name" value="Zn-dependent exopeptidases"/>
    <property type="match status" value="1"/>
</dbReference>
<dbReference type="Gene3D" id="3.40.630.40">
    <property type="entry name" value="Zn-dependent exopeptidases"/>
    <property type="match status" value="1"/>
</dbReference>
<sequence length="243" mass="28000">MRWYGVRHARAIFIALLVTILCLAVVPPIIQAQQFPMAGDLLAGRVVVIDPGHGGYDPGARGVRAAEDLINLENALALKAWFQRAGARVLLTRSTLSDVPKNKKYRVRDRMVWINHTHADVLIDIHCNSGARPYHGPQTFYWDGPGSYHLAHDVQEELQYFTHTRRKVTRIDQYVLRYADMPAINVEIGFITNPKEEEQLLNPEYQRNLTWYIFVGTERWFLKGRWPQNLLQTPPPTHLLVRD</sequence>
<dbReference type="PANTHER" id="PTHR30404:SF0">
    <property type="entry name" value="N-ACETYLMURAMOYL-L-ALANINE AMIDASE AMIC"/>
    <property type="match status" value="1"/>
</dbReference>
<dbReference type="InterPro" id="IPR002508">
    <property type="entry name" value="MurNAc-LAA_cat"/>
</dbReference>
<dbReference type="SMART" id="SM00646">
    <property type="entry name" value="Ami_3"/>
    <property type="match status" value="1"/>
</dbReference>
<evidence type="ECO:0000313" key="4">
    <source>
        <dbReference type="Proteomes" id="UP000242972"/>
    </source>
</evidence>
<comment type="caution">
    <text evidence="3">The sequence shown here is derived from an EMBL/GenBank/DDBJ whole genome shotgun (WGS) entry which is preliminary data.</text>
</comment>
<accession>A0A2T2WYY7</accession>
<protein>
    <submittedName>
        <fullName evidence="3">N-acetylmuramoyl-L-alanine amidase</fullName>
    </submittedName>
</protein>
<gene>
    <name evidence="3" type="ORF">C7B46_19420</name>
</gene>
<evidence type="ECO:0000256" key="1">
    <source>
        <dbReference type="ARBA" id="ARBA00022801"/>
    </source>
</evidence>
<name>A0A2T2WYY7_9FIRM</name>
<dbReference type="GO" id="GO:0030288">
    <property type="term" value="C:outer membrane-bounded periplasmic space"/>
    <property type="evidence" value="ECO:0007669"/>
    <property type="project" value="TreeGrafter"/>
</dbReference>
<dbReference type="GO" id="GO:0008745">
    <property type="term" value="F:N-acetylmuramoyl-L-alanine amidase activity"/>
    <property type="evidence" value="ECO:0007669"/>
    <property type="project" value="InterPro"/>
</dbReference>
<proteinExistence type="predicted"/>